<dbReference type="InterPro" id="IPR005502">
    <property type="entry name" value="Ribosyl_crysJ1"/>
</dbReference>
<evidence type="ECO:0000256" key="2">
    <source>
        <dbReference type="ARBA" id="ARBA00022801"/>
    </source>
</evidence>
<keyword evidence="5" id="KW-1185">Reference proteome</keyword>
<dbReference type="Pfam" id="PF03747">
    <property type="entry name" value="ADP_ribosyl_GH"/>
    <property type="match status" value="1"/>
</dbReference>
<gene>
    <name evidence="4" type="ORF">CKO28_11560</name>
</gene>
<proteinExistence type="inferred from homology"/>
<evidence type="ECO:0000256" key="3">
    <source>
        <dbReference type="SAM" id="MobiDB-lite"/>
    </source>
</evidence>
<accession>A0ABS1DE24</accession>
<evidence type="ECO:0000256" key="1">
    <source>
        <dbReference type="ARBA" id="ARBA00010702"/>
    </source>
</evidence>
<dbReference type="EMBL" id="NRRL01000028">
    <property type="protein sequence ID" value="MBK1668664.1"/>
    <property type="molecule type" value="Genomic_DNA"/>
</dbReference>
<protein>
    <recommendedName>
        <fullName evidence="6">ADP-ribosylglycohydrolase</fullName>
    </recommendedName>
</protein>
<evidence type="ECO:0000313" key="5">
    <source>
        <dbReference type="Proteomes" id="UP001296873"/>
    </source>
</evidence>
<dbReference type="InterPro" id="IPR036705">
    <property type="entry name" value="Ribosyl_crysJ1_sf"/>
</dbReference>
<dbReference type="InterPro" id="IPR050792">
    <property type="entry name" value="ADP-ribosylglycohydrolase"/>
</dbReference>
<comment type="caution">
    <text evidence="4">The sequence shown here is derived from an EMBL/GenBank/DDBJ whole genome shotgun (WGS) entry which is preliminary data.</text>
</comment>
<feature type="region of interest" description="Disordered" evidence="3">
    <location>
        <begin position="1"/>
        <end position="36"/>
    </location>
</feature>
<dbReference type="PANTHER" id="PTHR16222:SF24">
    <property type="entry name" value="ADP-RIBOSYLHYDROLASE ARH3"/>
    <property type="match status" value="1"/>
</dbReference>
<reference evidence="4 5" key="1">
    <citation type="journal article" date="2020" name="Microorganisms">
        <title>Osmotic Adaptation and Compatible Solute Biosynthesis of Phototrophic Bacteria as Revealed from Genome Analyses.</title>
        <authorList>
            <person name="Imhoff J.F."/>
            <person name="Rahn T."/>
            <person name="Kunzel S."/>
            <person name="Keller A."/>
            <person name="Neulinger S.C."/>
        </authorList>
    </citation>
    <scope>NUCLEOTIDE SEQUENCE [LARGE SCALE GENOMIC DNA]</scope>
    <source>
        <strain evidence="4 5">DSM 9895</strain>
    </source>
</reference>
<dbReference type="PANTHER" id="PTHR16222">
    <property type="entry name" value="ADP-RIBOSYLGLYCOHYDROLASE"/>
    <property type="match status" value="1"/>
</dbReference>
<dbReference type="Gene3D" id="1.10.4080.10">
    <property type="entry name" value="ADP-ribosylation/Crystallin J1"/>
    <property type="match status" value="1"/>
</dbReference>
<name>A0ABS1DE24_9PROT</name>
<dbReference type="SUPFAM" id="SSF101478">
    <property type="entry name" value="ADP-ribosylglycohydrolase"/>
    <property type="match status" value="1"/>
</dbReference>
<comment type="similarity">
    <text evidence="1">Belongs to the ADP-ribosylglycohydrolase family.</text>
</comment>
<organism evidence="4 5">
    <name type="scientific">Rhodovibrio sodomensis</name>
    <dbReference type="NCBI Taxonomy" id="1088"/>
    <lineage>
        <taxon>Bacteria</taxon>
        <taxon>Pseudomonadati</taxon>
        <taxon>Pseudomonadota</taxon>
        <taxon>Alphaproteobacteria</taxon>
        <taxon>Rhodospirillales</taxon>
        <taxon>Rhodovibrionaceae</taxon>
        <taxon>Rhodovibrio</taxon>
    </lineage>
</organism>
<sequence>MHGGPRARTIPAGPVGDGHVANNTDQQGPRPPDLVGEDALAASETLRDRAVGALLGCAVGDAIGELAFTHASKDRLQAAVARAQHLVYTDDTAMAIAVANALVEDGLIHAQALGDRFARGFQLEPWRGYGPGPPAIFKTVAETGRAYEEVARELYGGEGSLGNGAAMRAAPLGVAYRDTERLPAACDTASAVTHAHPVGRDAALLVARAVGQAIEAAIEGRRIRPHALAQHLTDGCRSEEMRHKMQAVTDYLEAGAQAEAVADAVGRSVSAPESVPFAVYAFLATPDDFEACLDTAALHGGDRDTLAAMAGSIAGAYLGEPAIPAPWRSRIEHRCQLRELARRLADAFPDSARAAAAQ</sequence>
<keyword evidence="2" id="KW-0378">Hydrolase</keyword>
<evidence type="ECO:0008006" key="6">
    <source>
        <dbReference type="Google" id="ProtNLM"/>
    </source>
</evidence>
<dbReference type="Proteomes" id="UP001296873">
    <property type="component" value="Unassembled WGS sequence"/>
</dbReference>
<evidence type="ECO:0000313" key="4">
    <source>
        <dbReference type="EMBL" id="MBK1668664.1"/>
    </source>
</evidence>